<evidence type="ECO:0000313" key="3">
    <source>
        <dbReference type="Proteomes" id="UP000324222"/>
    </source>
</evidence>
<accession>A0A5B7IGU7</accession>
<gene>
    <name evidence="2" type="ORF">E2C01_075345</name>
</gene>
<dbReference type="AlphaFoldDB" id="A0A5B7IGU7"/>
<name>A0A5B7IGU7_PORTR</name>
<keyword evidence="3" id="KW-1185">Reference proteome</keyword>
<sequence>MVAGFRIGAERATGTRKSITPTRREQATRIGSNFLSRHSCAHLRFHPFIQFAAVALPPPRLPHLSHPSSRRTSTISHTAKQFYGLSRSATRVLT</sequence>
<reference evidence="2 3" key="1">
    <citation type="submission" date="2019-05" db="EMBL/GenBank/DDBJ databases">
        <title>Another draft genome of Portunus trituberculatus and its Hox gene families provides insights of decapod evolution.</title>
        <authorList>
            <person name="Jeong J.-H."/>
            <person name="Song I."/>
            <person name="Kim S."/>
            <person name="Choi T."/>
            <person name="Kim D."/>
            <person name="Ryu S."/>
            <person name="Kim W."/>
        </authorList>
    </citation>
    <scope>NUCLEOTIDE SEQUENCE [LARGE SCALE GENOMIC DNA]</scope>
    <source>
        <tissue evidence="2">Muscle</tissue>
    </source>
</reference>
<protein>
    <submittedName>
        <fullName evidence="2">Uncharacterized protein</fullName>
    </submittedName>
</protein>
<comment type="caution">
    <text evidence="2">The sequence shown here is derived from an EMBL/GenBank/DDBJ whole genome shotgun (WGS) entry which is preliminary data.</text>
</comment>
<organism evidence="2 3">
    <name type="scientific">Portunus trituberculatus</name>
    <name type="common">Swimming crab</name>
    <name type="synonym">Neptunus trituberculatus</name>
    <dbReference type="NCBI Taxonomy" id="210409"/>
    <lineage>
        <taxon>Eukaryota</taxon>
        <taxon>Metazoa</taxon>
        <taxon>Ecdysozoa</taxon>
        <taxon>Arthropoda</taxon>
        <taxon>Crustacea</taxon>
        <taxon>Multicrustacea</taxon>
        <taxon>Malacostraca</taxon>
        <taxon>Eumalacostraca</taxon>
        <taxon>Eucarida</taxon>
        <taxon>Decapoda</taxon>
        <taxon>Pleocyemata</taxon>
        <taxon>Brachyura</taxon>
        <taxon>Eubrachyura</taxon>
        <taxon>Portunoidea</taxon>
        <taxon>Portunidae</taxon>
        <taxon>Portuninae</taxon>
        <taxon>Portunus</taxon>
    </lineage>
</organism>
<dbReference type="EMBL" id="VSRR010054923">
    <property type="protein sequence ID" value="MPC80757.1"/>
    <property type="molecule type" value="Genomic_DNA"/>
</dbReference>
<feature type="region of interest" description="Disordered" evidence="1">
    <location>
        <begin position="1"/>
        <end position="25"/>
    </location>
</feature>
<evidence type="ECO:0000256" key="1">
    <source>
        <dbReference type="SAM" id="MobiDB-lite"/>
    </source>
</evidence>
<proteinExistence type="predicted"/>
<dbReference type="Proteomes" id="UP000324222">
    <property type="component" value="Unassembled WGS sequence"/>
</dbReference>
<evidence type="ECO:0000313" key="2">
    <source>
        <dbReference type="EMBL" id="MPC80757.1"/>
    </source>
</evidence>